<evidence type="ECO:0000313" key="2">
    <source>
        <dbReference type="EMBL" id="CAE0657710.1"/>
    </source>
</evidence>
<sequence length="175" mass="19574">MATNSTAPEENPPFGGVSPEYLDSVLVAQLSVGVLLGLVMSVLHGIQLFVHYQDQSARRKQKDAILVKVDIALYNVGYVISTAFMLGLYKQRGCQSWFTVFNIYYIINSFQLYRLLLNKAKMVDVMNEHETFAKVTWWLVHGVHLPGAMGLALLSVFSPYSQMSLHVFTKIGRGG</sequence>
<protein>
    <submittedName>
        <fullName evidence="3">Uncharacterized protein</fullName>
    </submittedName>
</protein>
<feature type="transmembrane region" description="Helical" evidence="1">
    <location>
        <begin position="71"/>
        <end position="89"/>
    </location>
</feature>
<gene>
    <name evidence="2" type="ORF">LGLO00237_LOCUS9278</name>
    <name evidence="3" type="ORF">LGLO00237_LOCUS9283</name>
</gene>
<dbReference type="AlphaFoldDB" id="A0A6V3KNF9"/>
<reference evidence="3" key="1">
    <citation type="submission" date="2021-01" db="EMBL/GenBank/DDBJ databases">
        <authorList>
            <person name="Corre E."/>
            <person name="Pelletier E."/>
            <person name="Niang G."/>
            <person name="Scheremetjew M."/>
            <person name="Finn R."/>
            <person name="Kale V."/>
            <person name="Holt S."/>
            <person name="Cochrane G."/>
            <person name="Meng A."/>
            <person name="Brown T."/>
            <person name="Cohen L."/>
        </authorList>
    </citation>
    <scope>NUCLEOTIDE SEQUENCE</scope>
    <source>
        <strain evidence="3">CCCM811</strain>
    </source>
</reference>
<organism evidence="3">
    <name type="scientific">Lotharella globosa</name>
    <dbReference type="NCBI Taxonomy" id="91324"/>
    <lineage>
        <taxon>Eukaryota</taxon>
        <taxon>Sar</taxon>
        <taxon>Rhizaria</taxon>
        <taxon>Cercozoa</taxon>
        <taxon>Chlorarachniophyceae</taxon>
        <taxon>Lotharella</taxon>
    </lineage>
</organism>
<feature type="transmembrane region" description="Helical" evidence="1">
    <location>
        <begin position="137"/>
        <end position="157"/>
    </location>
</feature>
<proteinExistence type="predicted"/>
<evidence type="ECO:0000256" key="1">
    <source>
        <dbReference type="SAM" id="Phobius"/>
    </source>
</evidence>
<dbReference type="EMBL" id="HBIV01012542">
    <property type="protein sequence ID" value="CAE0657715.1"/>
    <property type="molecule type" value="Transcribed_RNA"/>
</dbReference>
<evidence type="ECO:0000313" key="3">
    <source>
        <dbReference type="EMBL" id="CAE0657715.1"/>
    </source>
</evidence>
<keyword evidence="1" id="KW-0472">Membrane</keyword>
<dbReference type="EMBL" id="HBIV01012537">
    <property type="protein sequence ID" value="CAE0657710.1"/>
    <property type="molecule type" value="Transcribed_RNA"/>
</dbReference>
<name>A0A6V3KNF9_9EUKA</name>
<keyword evidence="1" id="KW-0812">Transmembrane</keyword>
<feature type="transmembrane region" description="Helical" evidence="1">
    <location>
        <begin position="95"/>
        <end position="116"/>
    </location>
</feature>
<accession>A0A6V3KNF9</accession>
<keyword evidence="1" id="KW-1133">Transmembrane helix</keyword>
<feature type="transmembrane region" description="Helical" evidence="1">
    <location>
        <begin position="26"/>
        <end position="50"/>
    </location>
</feature>